<gene>
    <name evidence="10" type="ORF">ASZ90_020069</name>
</gene>
<keyword evidence="4" id="KW-0963">Cytoplasm</keyword>
<comment type="subcellular location">
    <subcellularLocation>
        <location evidence="1">Cytoplasm</location>
    </subcellularLocation>
</comment>
<accession>A0A0W8E1M1</accession>
<evidence type="ECO:0000256" key="1">
    <source>
        <dbReference type="ARBA" id="ARBA00004496"/>
    </source>
</evidence>
<dbReference type="Gene3D" id="1.20.1050.90">
    <property type="entry name" value="RecF/RecN/SMC, N-terminal domain"/>
    <property type="match status" value="1"/>
</dbReference>
<dbReference type="GO" id="GO:0005737">
    <property type="term" value="C:cytoplasm"/>
    <property type="evidence" value="ECO:0007669"/>
    <property type="project" value="UniProtKB-SubCell"/>
</dbReference>
<evidence type="ECO:0000256" key="3">
    <source>
        <dbReference type="ARBA" id="ARBA00020170"/>
    </source>
</evidence>
<evidence type="ECO:0000256" key="6">
    <source>
        <dbReference type="ARBA" id="ARBA00022741"/>
    </source>
</evidence>
<dbReference type="InterPro" id="IPR042174">
    <property type="entry name" value="RecF_2"/>
</dbReference>
<dbReference type="SUPFAM" id="SSF52540">
    <property type="entry name" value="P-loop containing nucleoside triphosphate hydrolases"/>
    <property type="match status" value="1"/>
</dbReference>
<dbReference type="InterPro" id="IPR001238">
    <property type="entry name" value="DNA-binding_RecF"/>
</dbReference>
<evidence type="ECO:0000256" key="5">
    <source>
        <dbReference type="ARBA" id="ARBA00022705"/>
    </source>
</evidence>
<dbReference type="InterPro" id="IPR027417">
    <property type="entry name" value="P-loop_NTPase"/>
</dbReference>
<dbReference type="EMBL" id="LNQE01001917">
    <property type="protein sequence ID" value="KUG02567.1"/>
    <property type="molecule type" value="Genomic_DNA"/>
</dbReference>
<dbReference type="NCBIfam" id="TIGR00611">
    <property type="entry name" value="recf"/>
    <property type="match status" value="1"/>
</dbReference>
<dbReference type="PROSITE" id="PS00617">
    <property type="entry name" value="RECF_1"/>
    <property type="match status" value="1"/>
</dbReference>
<keyword evidence="5" id="KW-0235">DNA replication</keyword>
<protein>
    <recommendedName>
        <fullName evidence="3">DNA replication and repair protein RecF</fullName>
    </recommendedName>
</protein>
<comment type="caution">
    <text evidence="10">The sequence shown here is derived from an EMBL/GenBank/DDBJ whole genome shotgun (WGS) entry which is preliminary data.</text>
</comment>
<evidence type="ECO:0000259" key="9">
    <source>
        <dbReference type="Pfam" id="PF02463"/>
    </source>
</evidence>
<reference evidence="10" key="1">
    <citation type="journal article" date="2015" name="Proc. Natl. Acad. Sci. U.S.A.">
        <title>Networks of energetic and metabolic interactions define dynamics in microbial communities.</title>
        <authorList>
            <person name="Embree M."/>
            <person name="Liu J.K."/>
            <person name="Al-Bassam M.M."/>
            <person name="Zengler K."/>
        </authorList>
    </citation>
    <scope>NUCLEOTIDE SEQUENCE</scope>
</reference>
<evidence type="ECO:0000256" key="2">
    <source>
        <dbReference type="ARBA" id="ARBA00008016"/>
    </source>
</evidence>
<dbReference type="PANTHER" id="PTHR32182:SF0">
    <property type="entry name" value="DNA REPLICATION AND REPAIR PROTEIN RECF"/>
    <property type="match status" value="1"/>
</dbReference>
<keyword evidence="6" id="KW-0547">Nucleotide-binding</keyword>
<evidence type="ECO:0000256" key="8">
    <source>
        <dbReference type="ARBA" id="ARBA00023125"/>
    </source>
</evidence>
<dbReference type="Gene3D" id="3.40.50.300">
    <property type="entry name" value="P-loop containing nucleotide triphosphate hydrolases"/>
    <property type="match status" value="1"/>
</dbReference>
<name>A0A0W8E1M1_9ZZZZ</name>
<sequence>MKLKKIEISNFRNINDLEYTPAPGLNVFIGDNAQGKTNILEAIFVLATGNSFRTNNDRLMIQHEENSFNLKGFHLTEDRTISTEIDYHLNRGKQIKINSKKTTHNNQNRLRVVVFTPDDLYLVKGSPSRRRNYIDYILKEVSNEYRLSVDNYYKILRKRNELLKKSPINESTYSLLSELFIEYSAKIITARINFINLLDSLVAKNFSQLNQQAGTIKIKYALSFPHKDEKVNYKTLTENLIKHLEENKQNEIRRKNTLAGPHLDDINIYLNNKPARLFASQGQQRNIAVSLKISEVHAFKELSNFYPVFLLDEVLAEFDDQRKSSLLKQISSSEYQSFLTSVVNDMISSFEGKISIVKNGEIVRNS</sequence>
<dbReference type="GO" id="GO:0006302">
    <property type="term" value="P:double-strand break repair"/>
    <property type="evidence" value="ECO:0007669"/>
    <property type="project" value="TreeGrafter"/>
</dbReference>
<keyword evidence="8" id="KW-0238">DNA-binding</keyword>
<dbReference type="PANTHER" id="PTHR32182">
    <property type="entry name" value="DNA REPLICATION AND REPAIR PROTEIN RECF"/>
    <property type="match status" value="1"/>
</dbReference>
<dbReference type="GO" id="GO:0006260">
    <property type="term" value="P:DNA replication"/>
    <property type="evidence" value="ECO:0007669"/>
    <property type="project" value="UniProtKB-KW"/>
</dbReference>
<comment type="similarity">
    <text evidence="2">Belongs to the RecF family.</text>
</comment>
<dbReference type="GO" id="GO:0003697">
    <property type="term" value="F:single-stranded DNA binding"/>
    <property type="evidence" value="ECO:0007669"/>
    <property type="project" value="InterPro"/>
</dbReference>
<dbReference type="GO" id="GO:0005524">
    <property type="term" value="F:ATP binding"/>
    <property type="evidence" value="ECO:0007669"/>
    <property type="project" value="UniProtKB-KW"/>
</dbReference>
<evidence type="ECO:0000313" key="10">
    <source>
        <dbReference type="EMBL" id="KUG02567.1"/>
    </source>
</evidence>
<keyword evidence="7" id="KW-0067">ATP-binding</keyword>
<dbReference type="HAMAP" id="MF_00365">
    <property type="entry name" value="RecF"/>
    <property type="match status" value="1"/>
</dbReference>
<organism evidence="10">
    <name type="scientific">hydrocarbon metagenome</name>
    <dbReference type="NCBI Taxonomy" id="938273"/>
    <lineage>
        <taxon>unclassified sequences</taxon>
        <taxon>metagenomes</taxon>
        <taxon>ecological metagenomes</taxon>
    </lineage>
</organism>
<dbReference type="InterPro" id="IPR018078">
    <property type="entry name" value="DNA-binding_RecF_CS"/>
</dbReference>
<dbReference type="GO" id="GO:0000731">
    <property type="term" value="P:DNA synthesis involved in DNA repair"/>
    <property type="evidence" value="ECO:0007669"/>
    <property type="project" value="TreeGrafter"/>
</dbReference>
<evidence type="ECO:0000256" key="4">
    <source>
        <dbReference type="ARBA" id="ARBA00022490"/>
    </source>
</evidence>
<proteinExistence type="inferred from homology"/>
<dbReference type="AlphaFoldDB" id="A0A0W8E1M1"/>
<dbReference type="InterPro" id="IPR003395">
    <property type="entry name" value="RecF/RecN/SMC_N"/>
</dbReference>
<dbReference type="Pfam" id="PF02463">
    <property type="entry name" value="SMC_N"/>
    <property type="match status" value="1"/>
</dbReference>
<evidence type="ECO:0000256" key="7">
    <source>
        <dbReference type="ARBA" id="ARBA00022840"/>
    </source>
</evidence>
<feature type="domain" description="RecF/RecN/SMC N-terminal" evidence="9">
    <location>
        <begin position="3"/>
        <end position="358"/>
    </location>
</feature>